<name>A0A846XTC4_9NOCA</name>
<keyword evidence="2" id="KW-0812">Transmembrane</keyword>
<evidence type="ECO:0000256" key="2">
    <source>
        <dbReference type="SAM" id="Phobius"/>
    </source>
</evidence>
<dbReference type="EMBL" id="JAAXOO010000009">
    <property type="protein sequence ID" value="NKY37723.1"/>
    <property type="molecule type" value="Genomic_DNA"/>
</dbReference>
<proteinExistence type="predicted"/>
<evidence type="ECO:0000313" key="5">
    <source>
        <dbReference type="Proteomes" id="UP000565715"/>
    </source>
</evidence>
<feature type="region of interest" description="Disordered" evidence="1">
    <location>
        <begin position="176"/>
        <end position="200"/>
    </location>
</feature>
<gene>
    <name evidence="4" type="ORF">HGA13_32335</name>
</gene>
<organism evidence="4 5">
    <name type="scientific">Nocardia speluncae</name>
    <dbReference type="NCBI Taxonomy" id="419477"/>
    <lineage>
        <taxon>Bacteria</taxon>
        <taxon>Bacillati</taxon>
        <taxon>Actinomycetota</taxon>
        <taxon>Actinomycetes</taxon>
        <taxon>Mycobacteriales</taxon>
        <taxon>Nocardiaceae</taxon>
        <taxon>Nocardia</taxon>
    </lineage>
</organism>
<keyword evidence="5" id="KW-1185">Reference proteome</keyword>
<dbReference type="RefSeq" id="WP_084471560.1">
    <property type="nucleotide sequence ID" value="NZ_JAAXOO010000009.1"/>
</dbReference>
<dbReference type="InterPro" id="IPR012551">
    <property type="entry name" value="DUF1707_SHOCT-like"/>
</dbReference>
<dbReference type="AlphaFoldDB" id="A0A846XTC4"/>
<dbReference type="Proteomes" id="UP000565715">
    <property type="component" value="Unassembled WGS sequence"/>
</dbReference>
<feature type="domain" description="DUF1707" evidence="3">
    <location>
        <begin position="9"/>
        <end position="61"/>
    </location>
</feature>
<feature type="compositionally biased region" description="Low complexity" evidence="1">
    <location>
        <begin position="64"/>
        <end position="74"/>
    </location>
</feature>
<evidence type="ECO:0000259" key="3">
    <source>
        <dbReference type="Pfam" id="PF08044"/>
    </source>
</evidence>
<dbReference type="PANTHER" id="PTHR40763:SF4">
    <property type="entry name" value="DUF1707 DOMAIN-CONTAINING PROTEIN"/>
    <property type="match status" value="1"/>
</dbReference>
<evidence type="ECO:0000313" key="4">
    <source>
        <dbReference type="EMBL" id="NKY37723.1"/>
    </source>
</evidence>
<feature type="domain" description="DUF1707" evidence="3">
    <location>
        <begin position="82"/>
        <end position="134"/>
    </location>
</feature>
<comment type="caution">
    <text evidence="4">The sequence shown here is derived from an EMBL/GenBank/DDBJ whole genome shotgun (WGS) entry which is preliminary data.</text>
</comment>
<keyword evidence="2" id="KW-0472">Membrane</keyword>
<feature type="transmembrane region" description="Helical" evidence="2">
    <location>
        <begin position="154"/>
        <end position="173"/>
    </location>
</feature>
<feature type="region of interest" description="Disordered" evidence="1">
    <location>
        <begin position="64"/>
        <end position="91"/>
    </location>
</feature>
<dbReference type="Pfam" id="PF08044">
    <property type="entry name" value="DUF1707"/>
    <property type="match status" value="2"/>
</dbReference>
<keyword evidence="2" id="KW-1133">Transmembrane helix</keyword>
<reference evidence="4 5" key="1">
    <citation type="submission" date="2020-04" db="EMBL/GenBank/DDBJ databases">
        <title>MicrobeNet Type strains.</title>
        <authorList>
            <person name="Nicholson A.C."/>
        </authorList>
    </citation>
    <scope>NUCLEOTIDE SEQUENCE [LARGE SCALE GENOMIC DNA]</scope>
    <source>
        <strain evidence="4 5">DSM 45078</strain>
    </source>
</reference>
<evidence type="ECO:0000256" key="1">
    <source>
        <dbReference type="SAM" id="MobiDB-lite"/>
    </source>
</evidence>
<sequence>MSTVVPGRTRARDIDRAGTAGKLDAAYAEGQLGAAEYHDRIAQARIARTLGELSELVADLQQAADGPPAVVPAPRSGYPPGTRARTADRRSAGELLDRAYREGQLTEDEHHAATELLAEAVTLGDLADITADLQGPRHTPVAPRPSGSGHPRRYFAVLAAAALAVAFGAYTLAGRDTGSAVSAPPPAAVEPVAEQPRPAPEGPEPLVFAPPNLVTGAGLAQFIAEYRERFGDTVADEVWLHPDHGDVERAVPGQPNRLVSYDYRGGFNQSDDLTTRPVDTPTVDLGTLDAGAIGRVLTDAPAIARVPDGVVTHMSFEIQTFPPYDGVPAVSVYVSNSFDESGWLLVGPAGDVLRVRPFEG</sequence>
<protein>
    <submittedName>
        <fullName evidence="4">DUF1707 domain-containing protein</fullName>
    </submittedName>
</protein>
<accession>A0A846XTC4</accession>
<dbReference type="PANTHER" id="PTHR40763">
    <property type="entry name" value="MEMBRANE PROTEIN-RELATED"/>
    <property type="match status" value="1"/>
</dbReference>